<organism evidence="5 6">
    <name type="scientific">Plectus sambesii</name>
    <dbReference type="NCBI Taxonomy" id="2011161"/>
    <lineage>
        <taxon>Eukaryota</taxon>
        <taxon>Metazoa</taxon>
        <taxon>Ecdysozoa</taxon>
        <taxon>Nematoda</taxon>
        <taxon>Chromadorea</taxon>
        <taxon>Plectida</taxon>
        <taxon>Plectina</taxon>
        <taxon>Plectoidea</taxon>
        <taxon>Plectidae</taxon>
        <taxon>Plectus</taxon>
    </lineage>
</organism>
<dbReference type="InterPro" id="IPR051016">
    <property type="entry name" value="Diverse_Substrate_AcTransf"/>
</dbReference>
<reference evidence="6" key="1">
    <citation type="submission" date="2022-11" db="UniProtKB">
        <authorList>
            <consortium name="WormBaseParasite"/>
        </authorList>
    </citation>
    <scope>IDENTIFICATION</scope>
</reference>
<sequence length="163" mass="18591">MALRIVYATAEHASLLMDMIKELAEFEKIPHGPTITIDRLADDLSKEHVFGLVAYEGETPVGMSLYYLAYSTWEGQFIHMEDLYVRPDFRKKGYGKALWSEIAKLSKEKGMTRLEWSVLNWNTNAIDFYKQMGAKDLHATGGWLNFRLGRDGIVRLAANAQNT</sequence>
<dbReference type="SUPFAM" id="SSF55729">
    <property type="entry name" value="Acyl-CoA N-acyltransferases (Nat)"/>
    <property type="match status" value="1"/>
</dbReference>
<dbReference type="Proteomes" id="UP000887566">
    <property type="component" value="Unplaced"/>
</dbReference>
<dbReference type="InterPro" id="IPR016181">
    <property type="entry name" value="Acyl_CoA_acyltransferase"/>
</dbReference>
<dbReference type="GO" id="GO:0008080">
    <property type="term" value="F:N-acetyltransferase activity"/>
    <property type="evidence" value="ECO:0007669"/>
    <property type="project" value="TreeGrafter"/>
</dbReference>
<name>A0A914WUM1_9BILA</name>
<dbReference type="InterPro" id="IPR000182">
    <property type="entry name" value="GNAT_dom"/>
</dbReference>
<accession>A0A914WUM1</accession>
<dbReference type="WBParaSite" id="PSAMB.scaffold490size49554.g6606.t1">
    <property type="protein sequence ID" value="PSAMB.scaffold490size49554.g6606.t1"/>
    <property type="gene ID" value="PSAMB.scaffold490size49554.g6606"/>
</dbReference>
<proteinExistence type="inferred from homology"/>
<protein>
    <submittedName>
        <fullName evidence="6">N-acetyltransferase domain-containing protein</fullName>
    </submittedName>
</protein>
<evidence type="ECO:0000259" key="4">
    <source>
        <dbReference type="PROSITE" id="PS51186"/>
    </source>
</evidence>
<keyword evidence="2" id="KW-0808">Transferase</keyword>
<dbReference type="AlphaFoldDB" id="A0A914WUM1"/>
<evidence type="ECO:0000313" key="6">
    <source>
        <dbReference type="WBParaSite" id="PSAMB.scaffold490size49554.g6606.t1"/>
    </source>
</evidence>
<evidence type="ECO:0000256" key="2">
    <source>
        <dbReference type="ARBA" id="ARBA00022679"/>
    </source>
</evidence>
<feature type="domain" description="N-acetyltransferase" evidence="4">
    <location>
        <begin position="3"/>
        <end position="153"/>
    </location>
</feature>
<dbReference type="PANTHER" id="PTHR10545">
    <property type="entry name" value="DIAMINE N-ACETYLTRANSFERASE"/>
    <property type="match status" value="1"/>
</dbReference>
<keyword evidence="5" id="KW-1185">Reference proteome</keyword>
<evidence type="ECO:0000256" key="3">
    <source>
        <dbReference type="ARBA" id="ARBA00023315"/>
    </source>
</evidence>
<dbReference type="PROSITE" id="PS51186">
    <property type="entry name" value="GNAT"/>
    <property type="match status" value="1"/>
</dbReference>
<keyword evidence="3" id="KW-0012">Acyltransferase</keyword>
<dbReference type="PANTHER" id="PTHR10545:SF29">
    <property type="entry name" value="GH14572P-RELATED"/>
    <property type="match status" value="1"/>
</dbReference>
<dbReference type="FunFam" id="3.40.630.30:FF:000064">
    <property type="entry name" value="GNAT family acetyltransferase"/>
    <property type="match status" value="1"/>
</dbReference>
<dbReference type="CDD" id="cd04301">
    <property type="entry name" value="NAT_SF"/>
    <property type="match status" value="1"/>
</dbReference>
<dbReference type="Gene3D" id="3.40.630.30">
    <property type="match status" value="1"/>
</dbReference>
<evidence type="ECO:0000256" key="1">
    <source>
        <dbReference type="ARBA" id="ARBA00008694"/>
    </source>
</evidence>
<evidence type="ECO:0000313" key="5">
    <source>
        <dbReference type="Proteomes" id="UP000887566"/>
    </source>
</evidence>
<dbReference type="Pfam" id="PF00583">
    <property type="entry name" value="Acetyltransf_1"/>
    <property type="match status" value="1"/>
</dbReference>
<comment type="similarity">
    <text evidence="1">Belongs to the acetyltransferase family.</text>
</comment>